<evidence type="ECO:0000256" key="5">
    <source>
        <dbReference type="ARBA" id="ARBA00022723"/>
    </source>
</evidence>
<dbReference type="InterPro" id="IPR058240">
    <property type="entry name" value="rSAM_sf"/>
</dbReference>
<comment type="catalytic activity">
    <reaction evidence="8">
        <text>L-aspartate(89)-[ribosomal protein uS12]-hydrogen + (sulfur carrier)-SH + AH2 + 2 S-adenosyl-L-methionine = 3-methylsulfanyl-L-aspartate(89)-[ribosomal protein uS12]-hydrogen + (sulfur carrier)-H + 5'-deoxyadenosine + L-methionine + A + S-adenosyl-L-homocysteine + 2 H(+)</text>
        <dbReference type="Rhea" id="RHEA:37087"/>
        <dbReference type="Rhea" id="RHEA-COMP:10460"/>
        <dbReference type="Rhea" id="RHEA-COMP:10461"/>
        <dbReference type="Rhea" id="RHEA-COMP:14737"/>
        <dbReference type="Rhea" id="RHEA-COMP:14739"/>
        <dbReference type="ChEBI" id="CHEBI:13193"/>
        <dbReference type="ChEBI" id="CHEBI:15378"/>
        <dbReference type="ChEBI" id="CHEBI:17319"/>
        <dbReference type="ChEBI" id="CHEBI:17499"/>
        <dbReference type="ChEBI" id="CHEBI:29917"/>
        <dbReference type="ChEBI" id="CHEBI:29961"/>
        <dbReference type="ChEBI" id="CHEBI:57844"/>
        <dbReference type="ChEBI" id="CHEBI:57856"/>
        <dbReference type="ChEBI" id="CHEBI:59789"/>
        <dbReference type="ChEBI" id="CHEBI:64428"/>
        <dbReference type="ChEBI" id="CHEBI:73599"/>
        <dbReference type="EC" id="2.8.4.4"/>
    </reaction>
</comment>
<keyword evidence="12" id="KW-1185">Reference proteome</keyword>
<evidence type="ECO:0000259" key="10">
    <source>
        <dbReference type="PROSITE" id="PS51918"/>
    </source>
</evidence>
<dbReference type="EC" id="2.8.4.4" evidence="8"/>
<dbReference type="PROSITE" id="PS51449">
    <property type="entry name" value="MTTASE_N"/>
    <property type="match status" value="1"/>
</dbReference>
<evidence type="ECO:0000256" key="8">
    <source>
        <dbReference type="HAMAP-Rule" id="MF_01865"/>
    </source>
</evidence>
<dbReference type="NCBIfam" id="TIGR00089">
    <property type="entry name" value="MiaB/RimO family radical SAM methylthiotransferase"/>
    <property type="match status" value="1"/>
</dbReference>
<dbReference type="Proteomes" id="UP000671862">
    <property type="component" value="Chromosome"/>
</dbReference>
<dbReference type="RefSeq" id="WP_207566867.1">
    <property type="nucleotide sequence ID" value="NZ_CP071446.1"/>
</dbReference>
<feature type="binding site" evidence="8">
    <location>
        <position position="155"/>
    </location>
    <ligand>
        <name>[4Fe-4S] cluster</name>
        <dbReference type="ChEBI" id="CHEBI:49883"/>
        <label>2</label>
        <note>4Fe-4S-S-AdoMet</note>
    </ligand>
</feature>
<dbReference type="SFLD" id="SFLDG01082">
    <property type="entry name" value="B12-binding_domain_containing"/>
    <property type="match status" value="1"/>
</dbReference>
<dbReference type="SUPFAM" id="SSF102114">
    <property type="entry name" value="Radical SAM enzymes"/>
    <property type="match status" value="1"/>
</dbReference>
<dbReference type="Pfam" id="PF00919">
    <property type="entry name" value="UPF0004"/>
    <property type="match status" value="1"/>
</dbReference>
<dbReference type="SMART" id="SM00729">
    <property type="entry name" value="Elp3"/>
    <property type="match status" value="1"/>
</dbReference>
<dbReference type="InterPro" id="IPR020612">
    <property type="entry name" value="Methylthiotransferase_CS"/>
</dbReference>
<keyword evidence="3 8" id="KW-0808">Transferase</keyword>
<dbReference type="InterPro" id="IPR012340">
    <property type="entry name" value="NA-bd_OB-fold"/>
</dbReference>
<dbReference type="InterPro" id="IPR038135">
    <property type="entry name" value="Methylthiotransferase_N_sf"/>
</dbReference>
<keyword evidence="2 8" id="KW-0963">Cytoplasm</keyword>
<keyword evidence="11" id="KW-0687">Ribonucleoprotein</keyword>
<comment type="similarity">
    <text evidence="8">Belongs to the methylthiotransferase family. RimO subfamily.</text>
</comment>
<dbReference type="InterPro" id="IPR023404">
    <property type="entry name" value="rSAM_horseshoe"/>
</dbReference>
<name>A0ABX7S9S4_9BACT</name>
<dbReference type="Gene3D" id="3.80.30.20">
    <property type="entry name" value="tm_1862 like domain"/>
    <property type="match status" value="1"/>
</dbReference>
<evidence type="ECO:0000256" key="2">
    <source>
        <dbReference type="ARBA" id="ARBA00022490"/>
    </source>
</evidence>
<dbReference type="PROSITE" id="PS01278">
    <property type="entry name" value="MTTASE_RADICAL"/>
    <property type="match status" value="1"/>
</dbReference>
<evidence type="ECO:0000256" key="7">
    <source>
        <dbReference type="ARBA" id="ARBA00023014"/>
    </source>
</evidence>
<dbReference type="HAMAP" id="MF_01865">
    <property type="entry name" value="MTTase_RimO"/>
    <property type="match status" value="1"/>
</dbReference>
<keyword evidence="1 8" id="KW-0004">4Fe-4S</keyword>
<feature type="binding site" evidence="8">
    <location>
        <position position="46"/>
    </location>
    <ligand>
        <name>[4Fe-4S] cluster</name>
        <dbReference type="ChEBI" id="CHEBI:49883"/>
        <label>1</label>
    </ligand>
</feature>
<dbReference type="Pfam" id="PF18693">
    <property type="entry name" value="TRAM_2"/>
    <property type="match status" value="1"/>
</dbReference>
<dbReference type="GO" id="GO:0103039">
    <property type="term" value="F:protein methylthiotransferase activity"/>
    <property type="evidence" value="ECO:0007669"/>
    <property type="project" value="UniProtKB-EC"/>
</dbReference>
<dbReference type="SFLD" id="SFLDS00029">
    <property type="entry name" value="Radical_SAM"/>
    <property type="match status" value="1"/>
</dbReference>
<evidence type="ECO:0000259" key="9">
    <source>
        <dbReference type="PROSITE" id="PS51449"/>
    </source>
</evidence>
<feature type="domain" description="MTTase N-terminal" evidence="9">
    <location>
        <begin position="1"/>
        <end position="117"/>
    </location>
</feature>
<dbReference type="InterPro" id="IPR005840">
    <property type="entry name" value="Ribosomal_uS12_MeSTrfase_RimO"/>
</dbReference>
<evidence type="ECO:0000256" key="6">
    <source>
        <dbReference type="ARBA" id="ARBA00023004"/>
    </source>
</evidence>
<keyword evidence="5 8" id="KW-0479">Metal-binding</keyword>
<accession>A0ABX7S9S4</accession>
<protein>
    <recommendedName>
        <fullName evidence="8">Ribosomal protein uS12 methylthiotransferase RimO</fullName>
        <shortName evidence="8">uS12 MTTase</shortName>
        <shortName evidence="8">uS12 methylthiotransferase</shortName>
        <ecNumber evidence="8">2.8.4.4</ecNumber>
    </recommendedName>
    <alternativeName>
        <fullName evidence="8">Ribosomal protein uS12 (aspartate-C(3))-methylthiotransferase</fullName>
    </alternativeName>
    <alternativeName>
        <fullName evidence="8">Ribosome maturation factor RimO</fullName>
    </alternativeName>
</protein>
<dbReference type="PANTHER" id="PTHR43837">
    <property type="entry name" value="RIBOSOMAL PROTEIN S12 METHYLTHIOTRANSFERASE RIMO"/>
    <property type="match status" value="1"/>
</dbReference>
<dbReference type="EMBL" id="CP071446">
    <property type="protein sequence ID" value="QTA38146.1"/>
    <property type="molecule type" value="Genomic_DNA"/>
</dbReference>
<dbReference type="InterPro" id="IPR005839">
    <property type="entry name" value="Methylthiotransferase"/>
</dbReference>
<sequence length="431" mass="49677">MKIYIEMLGCPKNEADCSNLKGYLKKLGYELVDNINKANAVIIDTCGFILEAKKESIEEILLNVERKKKDKNYKVFVTGCLVQRYSKELEKEIPEVDGWYGILPPKTIAEKIGKEKKLISTTPEPIYHFEDRVDESFQYAYVKIADGCDRACSFCTIPYFKGPFKSRNIEDIKKEVEILVKRGKKEIILVAQDTTGYGVDIYGKQALPELLKTLNDIKGDFWIRVMYMHPDHITDEIIDAFQFSKVLKYFDVPVQHGSDQILTMMNRTKKSEDLKKLINKIRNIYPQAIVRTSIIVGFPGETDEDFEKLLEFVNEMEFDRLGTFIYSDEEEASSYTLDKKVSREIAQERLDILMEAQARISFEKNQKYLGRKIKVLFDEENDGVLLGRSYMDAPEIDGNIFVKGNYREGFCTVKINAADVYDLEGELVEEG</sequence>
<feature type="binding site" evidence="8">
    <location>
        <position position="148"/>
    </location>
    <ligand>
        <name>[4Fe-4S] cluster</name>
        <dbReference type="ChEBI" id="CHEBI:49883"/>
        <label>2</label>
        <note>4Fe-4S-S-AdoMet</note>
    </ligand>
</feature>
<dbReference type="PANTHER" id="PTHR43837:SF1">
    <property type="entry name" value="RIBOSOMAL PROTEIN US12 METHYLTHIOTRANSFERASE RIMO"/>
    <property type="match status" value="1"/>
</dbReference>
<comment type="function">
    <text evidence="8">Catalyzes the methylthiolation of an aspartic acid residue of ribosomal protein uS12.</text>
</comment>
<dbReference type="SFLD" id="SFLDG01061">
    <property type="entry name" value="methylthiotransferase"/>
    <property type="match status" value="1"/>
</dbReference>
<keyword evidence="6 8" id="KW-0408">Iron</keyword>
<dbReference type="InterPro" id="IPR006638">
    <property type="entry name" value="Elp3/MiaA/NifB-like_rSAM"/>
</dbReference>
<organism evidence="11 12">
    <name type="scientific">Thermosipho ferrireducens</name>
    <dbReference type="NCBI Taxonomy" id="2571116"/>
    <lineage>
        <taxon>Bacteria</taxon>
        <taxon>Thermotogati</taxon>
        <taxon>Thermotogota</taxon>
        <taxon>Thermotogae</taxon>
        <taxon>Thermotogales</taxon>
        <taxon>Fervidobacteriaceae</taxon>
        <taxon>Thermosipho</taxon>
    </lineage>
</organism>
<evidence type="ECO:0000313" key="12">
    <source>
        <dbReference type="Proteomes" id="UP000671862"/>
    </source>
</evidence>
<comment type="subcellular location">
    <subcellularLocation>
        <location evidence="8">Cytoplasm</location>
    </subcellularLocation>
</comment>
<dbReference type="InterPro" id="IPR013848">
    <property type="entry name" value="Methylthiotransferase_N"/>
</dbReference>
<feature type="binding site" evidence="8">
    <location>
        <position position="10"/>
    </location>
    <ligand>
        <name>[4Fe-4S] cluster</name>
        <dbReference type="ChEBI" id="CHEBI:49883"/>
        <label>1</label>
    </ligand>
</feature>
<gene>
    <name evidence="8 11" type="primary">rimO</name>
    <name evidence="11" type="ORF">JYK00_00965</name>
</gene>
<dbReference type="GO" id="GO:0005840">
    <property type="term" value="C:ribosome"/>
    <property type="evidence" value="ECO:0007669"/>
    <property type="project" value="UniProtKB-KW"/>
</dbReference>
<proteinExistence type="inferred from homology"/>
<keyword evidence="11" id="KW-0689">Ribosomal protein</keyword>
<comment type="cofactor">
    <cofactor evidence="8">
        <name>[4Fe-4S] cluster</name>
        <dbReference type="ChEBI" id="CHEBI:49883"/>
    </cofactor>
    <text evidence="8">Binds 2 [4Fe-4S] clusters. One cluster is coordinated with 3 cysteines and an exchangeable S-adenosyl-L-methionine.</text>
</comment>
<dbReference type="NCBIfam" id="TIGR01125">
    <property type="entry name" value="30S ribosomal protein S12 methylthiotransferase RimO"/>
    <property type="match status" value="1"/>
</dbReference>
<evidence type="ECO:0000256" key="1">
    <source>
        <dbReference type="ARBA" id="ARBA00022485"/>
    </source>
</evidence>
<dbReference type="SFLD" id="SFLDF00274">
    <property type="entry name" value="ribosomal_protein_S12_methylth"/>
    <property type="match status" value="1"/>
</dbReference>
<dbReference type="Pfam" id="PF04055">
    <property type="entry name" value="Radical_SAM"/>
    <property type="match status" value="1"/>
</dbReference>
<dbReference type="PROSITE" id="PS51918">
    <property type="entry name" value="RADICAL_SAM"/>
    <property type="match status" value="1"/>
</dbReference>
<evidence type="ECO:0000256" key="3">
    <source>
        <dbReference type="ARBA" id="ARBA00022679"/>
    </source>
</evidence>
<dbReference type="CDD" id="cd01335">
    <property type="entry name" value="Radical_SAM"/>
    <property type="match status" value="1"/>
</dbReference>
<dbReference type="InterPro" id="IPR002792">
    <property type="entry name" value="TRAM_dom"/>
</dbReference>
<keyword evidence="7 8" id="KW-0411">Iron-sulfur</keyword>
<evidence type="ECO:0000256" key="4">
    <source>
        <dbReference type="ARBA" id="ARBA00022691"/>
    </source>
</evidence>
<dbReference type="InterPro" id="IPR007197">
    <property type="entry name" value="rSAM"/>
</dbReference>
<feature type="binding site" evidence="8">
    <location>
        <position position="80"/>
    </location>
    <ligand>
        <name>[4Fe-4S] cluster</name>
        <dbReference type="ChEBI" id="CHEBI:49883"/>
        <label>1</label>
    </ligand>
</feature>
<reference evidence="11 12" key="1">
    <citation type="submission" date="2021-03" db="EMBL/GenBank/DDBJ databases">
        <title>Thermosipho ferrireducens sp.nov., an anaerobic thermophilic iron-reducing bacterium isolated from a deep-sea hydrothermal sulfide deposits.</title>
        <authorList>
            <person name="Zeng X."/>
            <person name="Chen Y."/>
            <person name="Shao Z."/>
        </authorList>
    </citation>
    <scope>NUCLEOTIDE SEQUENCE [LARGE SCALE GENOMIC DNA]</scope>
    <source>
        <strain evidence="11 12">JL129W03</strain>
    </source>
</reference>
<keyword evidence="4 8" id="KW-0949">S-adenosyl-L-methionine</keyword>
<feature type="domain" description="Radical SAM core" evidence="10">
    <location>
        <begin position="134"/>
        <end position="363"/>
    </location>
</feature>
<dbReference type="Gene3D" id="3.40.50.12160">
    <property type="entry name" value="Methylthiotransferase, N-terminal domain"/>
    <property type="match status" value="1"/>
</dbReference>
<evidence type="ECO:0000313" key="11">
    <source>
        <dbReference type="EMBL" id="QTA38146.1"/>
    </source>
</evidence>
<feature type="binding site" evidence="8">
    <location>
        <position position="152"/>
    </location>
    <ligand>
        <name>[4Fe-4S] cluster</name>
        <dbReference type="ChEBI" id="CHEBI:49883"/>
        <label>2</label>
        <note>4Fe-4S-S-AdoMet</note>
    </ligand>
</feature>
<dbReference type="Gene3D" id="2.40.50.140">
    <property type="entry name" value="Nucleic acid-binding proteins"/>
    <property type="match status" value="1"/>
</dbReference>